<sequence length="158" mass="17736">MATTLDLDEVVPPNEAEAQAAAHAARALARFLRPPKRRSRYIALRPEGGSAEQDSVSVPREAFELFVKILEQMAQGNAVTVVPIHAELTTQEAANLLNVSRPFLVGLLEQGRIPFHRVGTHRRVRFEDLLAYKRQEEQRQEQVLDELAAEAQELDLGY</sequence>
<evidence type="ECO:0000259" key="1">
    <source>
        <dbReference type="Pfam" id="PF12728"/>
    </source>
</evidence>
<proteinExistence type="predicted"/>
<protein>
    <recommendedName>
        <fullName evidence="1">Helix-turn-helix domain-containing protein</fullName>
    </recommendedName>
</protein>
<organism evidence="2 3">
    <name type="scientific">Archangium violaceum Cb vi76</name>
    <dbReference type="NCBI Taxonomy" id="1406225"/>
    <lineage>
        <taxon>Bacteria</taxon>
        <taxon>Pseudomonadati</taxon>
        <taxon>Myxococcota</taxon>
        <taxon>Myxococcia</taxon>
        <taxon>Myxococcales</taxon>
        <taxon>Cystobacterineae</taxon>
        <taxon>Archangiaceae</taxon>
        <taxon>Archangium</taxon>
    </lineage>
</organism>
<accession>A0A084SQX3</accession>
<dbReference type="Pfam" id="PF12728">
    <property type="entry name" value="HTH_17"/>
    <property type="match status" value="1"/>
</dbReference>
<dbReference type="InterPro" id="IPR041657">
    <property type="entry name" value="HTH_17"/>
</dbReference>
<dbReference type="RefSeq" id="WP_043400738.1">
    <property type="nucleotide sequence ID" value="NZ_JPMI01000173.1"/>
</dbReference>
<dbReference type="InterPro" id="IPR010093">
    <property type="entry name" value="SinI_DNA-bd"/>
</dbReference>
<dbReference type="AlphaFoldDB" id="A0A084SQX3"/>
<comment type="caution">
    <text evidence="2">The sequence shown here is derived from an EMBL/GenBank/DDBJ whole genome shotgun (WGS) entry which is preliminary data.</text>
</comment>
<dbReference type="NCBIfam" id="TIGR01764">
    <property type="entry name" value="excise"/>
    <property type="match status" value="1"/>
</dbReference>
<gene>
    <name evidence="2" type="ORF">Q664_25645</name>
</gene>
<dbReference type="EMBL" id="JPMI01000173">
    <property type="protein sequence ID" value="KFA90858.1"/>
    <property type="molecule type" value="Genomic_DNA"/>
</dbReference>
<evidence type="ECO:0000313" key="3">
    <source>
        <dbReference type="Proteomes" id="UP000028547"/>
    </source>
</evidence>
<dbReference type="SUPFAM" id="SSF46955">
    <property type="entry name" value="Putative DNA-binding domain"/>
    <property type="match status" value="1"/>
</dbReference>
<name>A0A084SQX3_9BACT</name>
<dbReference type="GO" id="GO:0003677">
    <property type="term" value="F:DNA binding"/>
    <property type="evidence" value="ECO:0007669"/>
    <property type="project" value="InterPro"/>
</dbReference>
<feature type="domain" description="Helix-turn-helix" evidence="1">
    <location>
        <begin position="88"/>
        <end position="135"/>
    </location>
</feature>
<dbReference type="Proteomes" id="UP000028547">
    <property type="component" value="Unassembled WGS sequence"/>
</dbReference>
<dbReference type="InterPro" id="IPR009061">
    <property type="entry name" value="DNA-bd_dom_put_sf"/>
</dbReference>
<reference evidence="2 3" key="1">
    <citation type="submission" date="2014-07" db="EMBL/GenBank/DDBJ databases">
        <title>Draft Genome Sequence of Gephyronic Acid Producer, Cystobacter violaceus Strain Cb vi76.</title>
        <authorList>
            <person name="Stevens D.C."/>
            <person name="Young J."/>
            <person name="Carmichael R."/>
            <person name="Tan J."/>
            <person name="Taylor R.E."/>
        </authorList>
    </citation>
    <scope>NUCLEOTIDE SEQUENCE [LARGE SCALE GENOMIC DNA]</scope>
    <source>
        <strain evidence="2 3">Cb vi76</strain>
    </source>
</reference>
<evidence type="ECO:0000313" key="2">
    <source>
        <dbReference type="EMBL" id="KFA90858.1"/>
    </source>
</evidence>